<keyword evidence="3" id="KW-1185">Reference proteome</keyword>
<dbReference type="AlphaFoldDB" id="A0A9Q8L8F5"/>
<feature type="compositionally biased region" description="Basic residues" evidence="1">
    <location>
        <begin position="454"/>
        <end position="465"/>
    </location>
</feature>
<evidence type="ECO:0000313" key="3">
    <source>
        <dbReference type="Proteomes" id="UP000756132"/>
    </source>
</evidence>
<evidence type="ECO:0000313" key="2">
    <source>
        <dbReference type="EMBL" id="UJO12815.1"/>
    </source>
</evidence>
<dbReference type="OrthoDB" id="10687302at2759"/>
<protein>
    <submittedName>
        <fullName evidence="2">Uncharacterized protein</fullName>
    </submittedName>
</protein>
<evidence type="ECO:0000256" key="1">
    <source>
        <dbReference type="SAM" id="MobiDB-lite"/>
    </source>
</evidence>
<proteinExistence type="predicted"/>
<feature type="region of interest" description="Disordered" evidence="1">
    <location>
        <begin position="451"/>
        <end position="473"/>
    </location>
</feature>
<reference evidence="2" key="1">
    <citation type="submission" date="2021-12" db="EMBL/GenBank/DDBJ databases">
        <authorList>
            <person name="Zaccaron A."/>
            <person name="Stergiopoulos I."/>
        </authorList>
    </citation>
    <scope>NUCLEOTIDE SEQUENCE</scope>
    <source>
        <strain evidence="2">Race5_Kim</strain>
    </source>
</reference>
<name>A0A9Q8L8F5_PASFU</name>
<gene>
    <name evidence="2" type="ORF">CLAFUR5_00900</name>
</gene>
<dbReference type="GeneID" id="71980778"/>
<sequence length="835" mass="94905">MADAQMGRLPLYPHRLDMWSDAPTSFDLVEFRRLAQHNRQLLTRHRAEHSRSTPQQVPEPPDATIGGTELTRVLKLRLHKESTAAMPRSVTYAVTLPTEAIREQVYWFLLAREGIDPPRYRARGNTRLHQMSYRELMDMARAHDAPDWVIAGPLPHEDDASALDDRKRSDIVREWLLLQAIDDFESIGTDATDPSLLPDPSLRFDERAQTWNRRLQGQRRDLQQLQSYVRRQFAPDEASGAGHLCGIDALAQAFHATRRLHERLPQRLELDDIMRLRFSNWQPNAYLPDNYIGTRTPEYDNFLQQIYLPHVRGLTPADPVFEAELEVLSTVNNVDVTQLYVTLLFLQHYTQTNDASVSNYVLGMVTDGTRPEDPATAHILGDVDENTRIVWLHNDNAEGSDLSNILQEYGHEPLLGHWSPFVQYGERVEQLDAWGLYRPGSEELRGGVVGTHSRYSRRSAKHRRTAERDKDHRRQMRRLQKCLNCQTTGSSCSLAGTTKSNVKFTDQRCSNCEELGVACEWDESFEVVDRNTTMADLLKNPDLGRYWDIPDPDWATICEDIKNAQATPAMDSRPFALHIHAMRVSSQATPAYLQMLINRLAQFRLRVNNYTNSGANNPEAERPGGANTPLQFFGMVVQRRGVLPWPIAVTNGLADPYLIALVNLLDSWLNPQAAVPTAILITTSGVAGATVPITGFGGYGIGFFSKLQQIDQARGSNLAKNTDLMTLIEHHVHHGWPHSLPQHWQQFFTIERNKYMMRNKLADLITRHTQQMHAADTHTAVPAVFPNALGQDIAARLDAHPELLAEQAAWRYHWLNPAQAFEAMMRNIGRNNSWI</sequence>
<feature type="region of interest" description="Disordered" evidence="1">
    <location>
        <begin position="44"/>
        <end position="66"/>
    </location>
</feature>
<organism evidence="2 3">
    <name type="scientific">Passalora fulva</name>
    <name type="common">Tomato leaf mold</name>
    <name type="synonym">Cladosporium fulvum</name>
    <dbReference type="NCBI Taxonomy" id="5499"/>
    <lineage>
        <taxon>Eukaryota</taxon>
        <taxon>Fungi</taxon>
        <taxon>Dikarya</taxon>
        <taxon>Ascomycota</taxon>
        <taxon>Pezizomycotina</taxon>
        <taxon>Dothideomycetes</taxon>
        <taxon>Dothideomycetidae</taxon>
        <taxon>Mycosphaerellales</taxon>
        <taxon>Mycosphaerellaceae</taxon>
        <taxon>Fulvia</taxon>
    </lineage>
</organism>
<dbReference type="Proteomes" id="UP000756132">
    <property type="component" value="Chromosome 1"/>
</dbReference>
<dbReference type="RefSeq" id="XP_047757181.1">
    <property type="nucleotide sequence ID" value="XM_047900048.1"/>
</dbReference>
<reference evidence="2" key="2">
    <citation type="journal article" date="2022" name="Microb. Genom.">
        <title>A chromosome-scale genome assembly of the tomato pathogen Cladosporium fulvum reveals a compartmentalized genome architecture and the presence of a dispensable chromosome.</title>
        <authorList>
            <person name="Zaccaron A.Z."/>
            <person name="Chen L.H."/>
            <person name="Samaras A."/>
            <person name="Stergiopoulos I."/>
        </authorList>
    </citation>
    <scope>NUCLEOTIDE SEQUENCE</scope>
    <source>
        <strain evidence="2">Race5_Kim</strain>
    </source>
</reference>
<dbReference type="EMBL" id="CP090163">
    <property type="protein sequence ID" value="UJO12815.1"/>
    <property type="molecule type" value="Genomic_DNA"/>
</dbReference>
<accession>A0A9Q8L8F5</accession>
<dbReference type="KEGG" id="ffu:CLAFUR5_00900"/>